<dbReference type="PROSITE" id="PS50097">
    <property type="entry name" value="BTB"/>
    <property type="match status" value="1"/>
</dbReference>
<dbReference type="PANTHER" id="PTHR22667:SF0">
    <property type="entry name" value="AT01380P-RELATED"/>
    <property type="match status" value="1"/>
</dbReference>
<evidence type="ECO:0000256" key="1">
    <source>
        <dbReference type="SAM" id="MobiDB-lite"/>
    </source>
</evidence>
<accession>A0A6P4EII7</accession>
<dbReference type="CDD" id="cd18186">
    <property type="entry name" value="BTB_POZ_ZBTB_KLHL-like"/>
    <property type="match status" value="1"/>
</dbReference>
<feature type="region of interest" description="Disordered" evidence="1">
    <location>
        <begin position="1"/>
        <end position="31"/>
    </location>
</feature>
<sequence>MTEDEQTSDFLEEPSSSIKVDGEEELSEFDDETKKLLFSSRTKKEKDTWEKLPEVSLKNMGFIESMEDINFEFGCSKEFLINGITDLVVNKKCTDVEVHVGDETFNCHLQVLQLSTKYFKKFKNVDSVTLSSDVVTPKGFELAYEWMIHTEAKPQRNHIMELYLTANFLEMTDLLAQLWSRLDDPKLLNGFEAFRLYLECLPLKAPVLQDLMLSRIHDYFLIAVATEEYLELEPKYVFEMLSHANMCVNSEMEMFMSAVRWLLYDWQNRKEVAVTIMQAIRFNLMPSWYTTVLKTKQVDEKFQELLDISEIQSMINLGLSFSITQNMLGPTSPLREPLQMQKPLERQWVRNPSISHHHRFECPKWRYLNLDVFNEYIQHIINAGHRYVPSLEYVKPEQLMSCCHEALQKKSLNK</sequence>
<dbReference type="AlphaFoldDB" id="A0A6P4EII7"/>
<reference evidence="3" key="1">
    <citation type="submission" date="2025-08" db="UniProtKB">
        <authorList>
            <consortium name="RefSeq"/>
        </authorList>
    </citation>
    <scope>IDENTIFICATION</scope>
</reference>
<dbReference type="Pfam" id="PF15881">
    <property type="entry name" value="DUF4734"/>
    <property type="match status" value="1"/>
</dbReference>
<dbReference type="Gene3D" id="3.30.710.10">
    <property type="entry name" value="Potassium Channel Kv1.1, Chain A"/>
    <property type="match status" value="1"/>
</dbReference>
<gene>
    <name evidence="3" type="primary">LOC108041393</name>
</gene>
<dbReference type="PANTHER" id="PTHR22667">
    <property type="entry name" value="AT01380P-RELATED"/>
    <property type="match status" value="1"/>
</dbReference>
<protein>
    <submittedName>
        <fullName evidence="3">Kelch-like protein 7</fullName>
    </submittedName>
</protein>
<dbReference type="Pfam" id="PF00651">
    <property type="entry name" value="BTB"/>
    <property type="match status" value="1"/>
</dbReference>
<dbReference type="Gene3D" id="1.25.40.420">
    <property type="match status" value="1"/>
</dbReference>
<name>A0A6P4EII7_DRORH</name>
<dbReference type="GeneID" id="108041393"/>
<feature type="compositionally biased region" description="Acidic residues" evidence="1">
    <location>
        <begin position="22"/>
        <end position="31"/>
    </location>
</feature>
<dbReference type="Pfam" id="PF07707">
    <property type="entry name" value="BACK"/>
    <property type="match status" value="1"/>
</dbReference>
<evidence type="ECO:0000313" key="3">
    <source>
        <dbReference type="RefSeq" id="XP_016974803.1"/>
    </source>
</evidence>
<dbReference type="OrthoDB" id="6350321at2759"/>
<evidence type="ECO:0000259" key="2">
    <source>
        <dbReference type="PROSITE" id="PS50097"/>
    </source>
</evidence>
<dbReference type="InterPro" id="IPR011333">
    <property type="entry name" value="SKP1/BTB/POZ_sf"/>
</dbReference>
<dbReference type="SMART" id="SM00225">
    <property type="entry name" value="BTB"/>
    <property type="match status" value="1"/>
</dbReference>
<proteinExistence type="predicted"/>
<dbReference type="SMART" id="SM00875">
    <property type="entry name" value="BACK"/>
    <property type="match status" value="1"/>
</dbReference>
<dbReference type="RefSeq" id="XP_016974803.1">
    <property type="nucleotide sequence ID" value="XM_017119314.1"/>
</dbReference>
<feature type="compositionally biased region" description="Acidic residues" evidence="1">
    <location>
        <begin position="1"/>
        <end position="12"/>
    </location>
</feature>
<dbReference type="InterPro" id="IPR011705">
    <property type="entry name" value="BACK"/>
</dbReference>
<organism evidence="3">
    <name type="scientific">Drosophila rhopaloa</name>
    <name type="common">Fruit fly</name>
    <dbReference type="NCBI Taxonomy" id="1041015"/>
    <lineage>
        <taxon>Eukaryota</taxon>
        <taxon>Metazoa</taxon>
        <taxon>Ecdysozoa</taxon>
        <taxon>Arthropoda</taxon>
        <taxon>Hexapoda</taxon>
        <taxon>Insecta</taxon>
        <taxon>Pterygota</taxon>
        <taxon>Neoptera</taxon>
        <taxon>Endopterygota</taxon>
        <taxon>Diptera</taxon>
        <taxon>Brachycera</taxon>
        <taxon>Muscomorpha</taxon>
        <taxon>Ephydroidea</taxon>
        <taxon>Drosophilidae</taxon>
        <taxon>Drosophila</taxon>
        <taxon>Sophophora</taxon>
    </lineage>
</organism>
<dbReference type="SUPFAM" id="SSF54695">
    <property type="entry name" value="POZ domain"/>
    <property type="match status" value="1"/>
</dbReference>
<feature type="domain" description="BTB" evidence="2">
    <location>
        <begin position="94"/>
        <end position="156"/>
    </location>
</feature>
<dbReference type="RefSeq" id="XP_016974803.2">
    <property type="nucleotide sequence ID" value="XM_017119314.2"/>
</dbReference>
<dbReference type="InterPro" id="IPR000210">
    <property type="entry name" value="BTB/POZ_dom"/>
</dbReference>
<dbReference type="InterPro" id="IPR031750">
    <property type="entry name" value="DUF4734"/>
</dbReference>